<dbReference type="EMBL" id="JAVIIV010000016">
    <property type="protein sequence ID" value="MDX8487972.1"/>
    <property type="molecule type" value="Genomic_DNA"/>
</dbReference>
<dbReference type="InterPro" id="IPR000843">
    <property type="entry name" value="HTH_LacI"/>
</dbReference>
<dbReference type="GO" id="GO:0003677">
    <property type="term" value="F:DNA binding"/>
    <property type="evidence" value="ECO:0007669"/>
    <property type="project" value="UniProtKB-KW"/>
</dbReference>
<organism evidence="5 6">
    <name type="scientific">Mesorhizobium humile</name>
    <dbReference type="NCBI Taxonomy" id="3072313"/>
    <lineage>
        <taxon>Bacteria</taxon>
        <taxon>Pseudomonadati</taxon>
        <taxon>Pseudomonadota</taxon>
        <taxon>Alphaproteobacteria</taxon>
        <taxon>Hyphomicrobiales</taxon>
        <taxon>Phyllobacteriaceae</taxon>
        <taxon>Mesorhizobium</taxon>
    </lineage>
</organism>
<dbReference type="PANTHER" id="PTHR30146:SF120">
    <property type="entry name" value="ALANINE RACEMASE"/>
    <property type="match status" value="1"/>
</dbReference>
<dbReference type="Proteomes" id="UP001280156">
    <property type="component" value="Unassembled WGS sequence"/>
</dbReference>
<feature type="domain" description="HTH lacI-type" evidence="4">
    <location>
        <begin position="13"/>
        <end position="67"/>
    </location>
</feature>
<keyword evidence="3" id="KW-0804">Transcription</keyword>
<keyword evidence="6" id="KW-1185">Reference proteome</keyword>
<dbReference type="InterPro" id="IPR046335">
    <property type="entry name" value="LacI/GalR-like_sensor"/>
</dbReference>
<dbReference type="PANTHER" id="PTHR30146">
    <property type="entry name" value="LACI-RELATED TRANSCRIPTIONAL REPRESSOR"/>
    <property type="match status" value="1"/>
</dbReference>
<dbReference type="Pfam" id="PF00356">
    <property type="entry name" value="LacI"/>
    <property type="match status" value="1"/>
</dbReference>
<dbReference type="InterPro" id="IPR010982">
    <property type="entry name" value="Lambda_DNA-bd_dom_sf"/>
</dbReference>
<dbReference type="SMART" id="SM00354">
    <property type="entry name" value="HTH_LACI"/>
    <property type="match status" value="1"/>
</dbReference>
<dbReference type="RefSeq" id="WP_320293553.1">
    <property type="nucleotide sequence ID" value="NZ_JAVIIU010000001.1"/>
</dbReference>
<keyword evidence="1" id="KW-0805">Transcription regulation</keyword>
<accession>A0ABU4YQD8</accession>
<evidence type="ECO:0000256" key="1">
    <source>
        <dbReference type="ARBA" id="ARBA00023015"/>
    </source>
</evidence>
<dbReference type="CDD" id="cd01392">
    <property type="entry name" value="HTH_LacI"/>
    <property type="match status" value="1"/>
</dbReference>
<comment type="caution">
    <text evidence="5">The sequence shown here is derived from an EMBL/GenBank/DDBJ whole genome shotgun (WGS) entry which is preliminary data.</text>
</comment>
<dbReference type="InterPro" id="IPR028082">
    <property type="entry name" value="Peripla_BP_I"/>
</dbReference>
<name>A0ABU4YQD8_9HYPH</name>
<dbReference type="Gene3D" id="1.10.260.40">
    <property type="entry name" value="lambda repressor-like DNA-binding domains"/>
    <property type="match status" value="1"/>
</dbReference>
<proteinExistence type="predicted"/>
<sequence>MSDTSNERSSGRITMVDLARLAGVSVPTVSRALRNLDSVLPETRTRIHALAAEHGFVANAAAQALRGRAARKTAIVFDFQSSGPGSTSPDAFIFELLGDVAHALTIRDFEVTLCPRENSVERYERQLTEIGASGAIFLGQGGQHEMLQALAARFPIIVWGAVLPEALYCAVGSDNFKGGQLVGEELKGRKRTSILLLGNPQTEQVRLRFEGFRASYGVGQHRMIETLPVGFSYEEAYRAVLNRIKDTPKRLDGIFAATDTLAMAAIRAVREIDLVVPDDVAVVGYNDIPQSQAFDPPLTTIREDDRRAGSLLVEKLMQIRDGVRASSVRLDVTLVRRAT</sequence>
<evidence type="ECO:0000313" key="5">
    <source>
        <dbReference type="EMBL" id="MDX8487972.1"/>
    </source>
</evidence>
<dbReference type="Gene3D" id="3.40.50.2300">
    <property type="match status" value="2"/>
</dbReference>
<evidence type="ECO:0000313" key="6">
    <source>
        <dbReference type="Proteomes" id="UP001280156"/>
    </source>
</evidence>
<dbReference type="Pfam" id="PF13377">
    <property type="entry name" value="Peripla_BP_3"/>
    <property type="match status" value="1"/>
</dbReference>
<reference evidence="5 6" key="1">
    <citation type="submission" date="2023-08" db="EMBL/GenBank/DDBJ databases">
        <title>Implementing the SeqCode for naming new Mesorhizobium species isolated from Vachellia karroo root nodules.</title>
        <authorList>
            <person name="Van Lill M."/>
        </authorList>
    </citation>
    <scope>NUCLEOTIDE SEQUENCE [LARGE SCALE GENOMIC DNA]</scope>
    <source>
        <strain evidence="5 6">VK2B</strain>
    </source>
</reference>
<dbReference type="SUPFAM" id="SSF47413">
    <property type="entry name" value="lambda repressor-like DNA-binding domains"/>
    <property type="match status" value="1"/>
</dbReference>
<protein>
    <submittedName>
        <fullName evidence="5">LacI family DNA-binding transcriptional regulator</fullName>
    </submittedName>
</protein>
<evidence type="ECO:0000256" key="3">
    <source>
        <dbReference type="ARBA" id="ARBA00023163"/>
    </source>
</evidence>
<dbReference type="PROSITE" id="PS00356">
    <property type="entry name" value="HTH_LACI_1"/>
    <property type="match status" value="1"/>
</dbReference>
<dbReference type="SUPFAM" id="SSF53822">
    <property type="entry name" value="Periplasmic binding protein-like I"/>
    <property type="match status" value="1"/>
</dbReference>
<dbReference type="PROSITE" id="PS50932">
    <property type="entry name" value="HTH_LACI_2"/>
    <property type="match status" value="1"/>
</dbReference>
<keyword evidence="2 5" id="KW-0238">DNA-binding</keyword>
<gene>
    <name evidence="5" type="ORF">RFM52_22595</name>
</gene>
<evidence type="ECO:0000256" key="2">
    <source>
        <dbReference type="ARBA" id="ARBA00023125"/>
    </source>
</evidence>
<evidence type="ECO:0000259" key="4">
    <source>
        <dbReference type="PROSITE" id="PS50932"/>
    </source>
</evidence>